<evidence type="ECO:0000313" key="3">
    <source>
        <dbReference type="Proteomes" id="UP001310890"/>
    </source>
</evidence>
<dbReference type="EMBL" id="JAVRRL010000015">
    <property type="protein sequence ID" value="KAK5114835.1"/>
    <property type="molecule type" value="Genomic_DNA"/>
</dbReference>
<dbReference type="Proteomes" id="UP001310890">
    <property type="component" value="Unassembled WGS sequence"/>
</dbReference>
<comment type="caution">
    <text evidence="2">The sequence shown here is derived from an EMBL/GenBank/DDBJ whole genome shotgun (WGS) entry which is preliminary data.</text>
</comment>
<feature type="compositionally biased region" description="Polar residues" evidence="1">
    <location>
        <begin position="30"/>
        <end position="44"/>
    </location>
</feature>
<reference evidence="2" key="1">
    <citation type="submission" date="2023-08" db="EMBL/GenBank/DDBJ databases">
        <title>Black Yeasts Isolated from many extreme environments.</title>
        <authorList>
            <person name="Coleine C."/>
            <person name="Stajich J.E."/>
            <person name="Selbmann L."/>
        </authorList>
    </citation>
    <scope>NUCLEOTIDE SEQUENCE</scope>
    <source>
        <strain evidence="2">CCFEE 5401</strain>
    </source>
</reference>
<evidence type="ECO:0000256" key="1">
    <source>
        <dbReference type="SAM" id="MobiDB-lite"/>
    </source>
</evidence>
<sequence length="112" mass="12495">MADQLDPTPSLPDKQPAPLDHVNHHERRNTIATTANILPTQPENQTPPPSITALGTPYNSWLPATPPGATDAERKEVVEEIFREFMAWAQRERVVAVLYEALGQVLQEAYAR</sequence>
<accession>A0AAN7TMT5</accession>
<protein>
    <submittedName>
        <fullName evidence="2">Uncharacterized protein</fullName>
    </submittedName>
</protein>
<name>A0AAN7TMT5_9PEZI</name>
<organism evidence="2 3">
    <name type="scientific">Meristemomyces frigidus</name>
    <dbReference type="NCBI Taxonomy" id="1508187"/>
    <lineage>
        <taxon>Eukaryota</taxon>
        <taxon>Fungi</taxon>
        <taxon>Dikarya</taxon>
        <taxon>Ascomycota</taxon>
        <taxon>Pezizomycotina</taxon>
        <taxon>Dothideomycetes</taxon>
        <taxon>Dothideomycetidae</taxon>
        <taxon>Mycosphaerellales</taxon>
        <taxon>Teratosphaeriaceae</taxon>
        <taxon>Meristemomyces</taxon>
    </lineage>
</organism>
<evidence type="ECO:0000313" key="2">
    <source>
        <dbReference type="EMBL" id="KAK5114835.1"/>
    </source>
</evidence>
<feature type="region of interest" description="Disordered" evidence="1">
    <location>
        <begin position="1"/>
        <end position="71"/>
    </location>
</feature>
<dbReference type="AlphaFoldDB" id="A0AAN7TMT5"/>
<gene>
    <name evidence="2" type="ORF">LTR62_001992</name>
</gene>
<proteinExistence type="predicted"/>